<proteinExistence type="predicted"/>
<reference evidence="2" key="1">
    <citation type="submission" date="2020-06" db="EMBL/GenBank/DDBJ databases">
        <title>WGS assembly of Ceratodon purpureus strain R40.</title>
        <authorList>
            <person name="Carey S.B."/>
            <person name="Jenkins J."/>
            <person name="Shu S."/>
            <person name="Lovell J.T."/>
            <person name="Sreedasyam A."/>
            <person name="Maumus F."/>
            <person name="Tiley G.P."/>
            <person name="Fernandez-Pozo N."/>
            <person name="Barry K."/>
            <person name="Chen C."/>
            <person name="Wang M."/>
            <person name="Lipzen A."/>
            <person name="Daum C."/>
            <person name="Saski C.A."/>
            <person name="Payton A.C."/>
            <person name="Mcbreen J.C."/>
            <person name="Conrad R.E."/>
            <person name="Kollar L.M."/>
            <person name="Olsson S."/>
            <person name="Huttunen S."/>
            <person name="Landis J.B."/>
            <person name="Wickett N.J."/>
            <person name="Johnson M.G."/>
            <person name="Rensing S.A."/>
            <person name="Grimwood J."/>
            <person name="Schmutz J."/>
            <person name="Mcdaniel S.F."/>
        </authorList>
    </citation>
    <scope>NUCLEOTIDE SEQUENCE</scope>
    <source>
        <strain evidence="2">R40</strain>
    </source>
</reference>
<evidence type="ECO:0000313" key="3">
    <source>
        <dbReference type="Proteomes" id="UP000822688"/>
    </source>
</evidence>
<organism evidence="2 3">
    <name type="scientific">Ceratodon purpureus</name>
    <name type="common">Fire moss</name>
    <name type="synonym">Dicranum purpureum</name>
    <dbReference type="NCBI Taxonomy" id="3225"/>
    <lineage>
        <taxon>Eukaryota</taxon>
        <taxon>Viridiplantae</taxon>
        <taxon>Streptophyta</taxon>
        <taxon>Embryophyta</taxon>
        <taxon>Bryophyta</taxon>
        <taxon>Bryophytina</taxon>
        <taxon>Bryopsida</taxon>
        <taxon>Dicranidae</taxon>
        <taxon>Pseudoditrichales</taxon>
        <taxon>Ditrichaceae</taxon>
        <taxon>Ceratodon</taxon>
    </lineage>
</organism>
<feature type="region of interest" description="Disordered" evidence="1">
    <location>
        <begin position="17"/>
        <end position="36"/>
    </location>
</feature>
<dbReference type="Proteomes" id="UP000822688">
    <property type="component" value="Chromosome 8"/>
</dbReference>
<dbReference type="EMBL" id="CM026429">
    <property type="protein sequence ID" value="KAG0565451.1"/>
    <property type="molecule type" value="Genomic_DNA"/>
</dbReference>
<accession>A0A8T0H026</accession>
<comment type="caution">
    <text evidence="2">The sequence shown here is derived from an EMBL/GenBank/DDBJ whole genome shotgun (WGS) entry which is preliminary data.</text>
</comment>
<evidence type="ECO:0000313" key="2">
    <source>
        <dbReference type="EMBL" id="KAG0565451.1"/>
    </source>
</evidence>
<name>A0A8T0H026_CERPU</name>
<keyword evidence="3" id="KW-1185">Reference proteome</keyword>
<dbReference type="AlphaFoldDB" id="A0A8T0H026"/>
<evidence type="ECO:0000256" key="1">
    <source>
        <dbReference type="SAM" id="MobiDB-lite"/>
    </source>
</evidence>
<protein>
    <submittedName>
        <fullName evidence="2">Uncharacterized protein</fullName>
    </submittedName>
</protein>
<sequence length="36" mass="4373">MHEMEKNHKEKIRVEIARLQQEESRLPQSESEKIPN</sequence>
<gene>
    <name evidence="2" type="ORF">KC19_8G191200</name>
</gene>